<protein>
    <recommendedName>
        <fullName evidence="4">Bacterial Pleckstrin homology domain-containing protein</fullName>
    </recommendedName>
</protein>
<dbReference type="Proteomes" id="UP000798602">
    <property type="component" value="Unassembled WGS sequence"/>
</dbReference>
<keyword evidence="3" id="KW-1185">Reference proteome</keyword>
<keyword evidence="1" id="KW-0812">Transmembrane</keyword>
<organism evidence="2 3">
    <name type="scientific">Flavobacterium ichthyis</name>
    <dbReference type="NCBI Taxonomy" id="2698827"/>
    <lineage>
        <taxon>Bacteria</taxon>
        <taxon>Pseudomonadati</taxon>
        <taxon>Bacteroidota</taxon>
        <taxon>Flavobacteriia</taxon>
        <taxon>Flavobacteriales</taxon>
        <taxon>Flavobacteriaceae</taxon>
        <taxon>Flavobacterium</taxon>
    </lineage>
</organism>
<evidence type="ECO:0000313" key="3">
    <source>
        <dbReference type="Proteomes" id="UP000798602"/>
    </source>
</evidence>
<keyword evidence="1" id="KW-0472">Membrane</keyword>
<name>A0ABW9Z868_9FLAO</name>
<sequence>MNQQLFFEKQRFTQWWLWLILILLNILFGIALYEQYTEHKIFGAKPMSDTGLFFAWAITILITLLFIVMKLETQIKPEAVYVRFFPFHFSYKKFELSALSEVYVRKYAAIYEYGGWGIRLGWFGKGNAYTVSGENGIQLEFKNGKKLLVGTQKPEIVRHILAKLVI</sequence>
<dbReference type="EMBL" id="JAABLM010000008">
    <property type="protein sequence ID" value="NBL65065.1"/>
    <property type="molecule type" value="Genomic_DNA"/>
</dbReference>
<evidence type="ECO:0000256" key="1">
    <source>
        <dbReference type="SAM" id="Phobius"/>
    </source>
</evidence>
<comment type="caution">
    <text evidence="2">The sequence shown here is derived from an EMBL/GenBank/DDBJ whole genome shotgun (WGS) entry which is preliminary data.</text>
</comment>
<evidence type="ECO:0000313" key="2">
    <source>
        <dbReference type="EMBL" id="NBL65065.1"/>
    </source>
</evidence>
<keyword evidence="1" id="KW-1133">Transmembrane helix</keyword>
<accession>A0ABW9Z868</accession>
<feature type="transmembrane region" description="Helical" evidence="1">
    <location>
        <begin position="53"/>
        <end position="71"/>
    </location>
</feature>
<feature type="transmembrane region" description="Helical" evidence="1">
    <location>
        <begin position="12"/>
        <end position="33"/>
    </location>
</feature>
<dbReference type="RefSeq" id="WP_166536896.1">
    <property type="nucleotide sequence ID" value="NZ_JAABLM010000008.1"/>
</dbReference>
<evidence type="ECO:0008006" key="4">
    <source>
        <dbReference type="Google" id="ProtNLM"/>
    </source>
</evidence>
<proteinExistence type="predicted"/>
<gene>
    <name evidence="2" type="ORF">GV828_07620</name>
</gene>
<reference evidence="3" key="1">
    <citation type="submission" date="2020-01" db="EMBL/GenBank/DDBJ databases">
        <title>Sphingomonas sp. strain CSW-10.</title>
        <authorList>
            <person name="Chen W.-M."/>
        </authorList>
    </citation>
    <scope>NUCLEOTIDE SEQUENCE [LARGE SCALE GENOMIC DNA]</scope>
    <source>
        <strain evidence="3">NST-5</strain>
    </source>
</reference>